<evidence type="ECO:0008006" key="3">
    <source>
        <dbReference type="Google" id="ProtNLM"/>
    </source>
</evidence>
<accession>A0A0C2WLQ3</accession>
<dbReference type="Gene3D" id="3.80.10.10">
    <property type="entry name" value="Ribonuclease Inhibitor"/>
    <property type="match status" value="1"/>
</dbReference>
<protein>
    <recommendedName>
        <fullName evidence="3">F-box domain-containing protein</fullName>
    </recommendedName>
</protein>
<dbReference type="STRING" id="946122.A0A0C2WLQ3"/>
<name>A0A0C2WLQ3_AMAMK</name>
<proteinExistence type="predicted"/>
<dbReference type="EMBL" id="KN818382">
    <property type="protein sequence ID" value="KIL57123.1"/>
    <property type="molecule type" value="Genomic_DNA"/>
</dbReference>
<gene>
    <name evidence="1" type="ORF">M378DRAFT_16469</name>
</gene>
<reference evidence="1 2" key="1">
    <citation type="submission" date="2014-04" db="EMBL/GenBank/DDBJ databases">
        <title>Evolutionary Origins and Diversification of the Mycorrhizal Mutualists.</title>
        <authorList>
            <consortium name="DOE Joint Genome Institute"/>
            <consortium name="Mycorrhizal Genomics Consortium"/>
            <person name="Kohler A."/>
            <person name="Kuo A."/>
            <person name="Nagy L.G."/>
            <person name="Floudas D."/>
            <person name="Copeland A."/>
            <person name="Barry K.W."/>
            <person name="Cichocki N."/>
            <person name="Veneault-Fourrey C."/>
            <person name="LaButti K."/>
            <person name="Lindquist E.A."/>
            <person name="Lipzen A."/>
            <person name="Lundell T."/>
            <person name="Morin E."/>
            <person name="Murat C."/>
            <person name="Riley R."/>
            <person name="Ohm R."/>
            <person name="Sun H."/>
            <person name="Tunlid A."/>
            <person name="Henrissat B."/>
            <person name="Grigoriev I.V."/>
            <person name="Hibbett D.S."/>
            <person name="Martin F."/>
        </authorList>
    </citation>
    <scope>NUCLEOTIDE SEQUENCE [LARGE SCALE GENOMIC DNA]</scope>
    <source>
        <strain evidence="1 2">Koide BX008</strain>
    </source>
</reference>
<dbReference type="Proteomes" id="UP000054549">
    <property type="component" value="Unassembled WGS sequence"/>
</dbReference>
<evidence type="ECO:0000313" key="1">
    <source>
        <dbReference type="EMBL" id="KIL57123.1"/>
    </source>
</evidence>
<sequence length="495" mass="57160">MIPELPTDIWLQVIQFIPEDELDQLLSLNSLFLHVVLKKRYEHVRISNAHMEKKKSMNYIRRLNDPFVGQLVENLSLRLEFSLIAPRSEYPKLTWSDRIQNKVSKVIRRRPTTEPAPVPSNCESQWFDEIRIIFPRLVNLQKFAVHLYCAPTWVDCESFFEPAWQTFGARLPKLSLGGDIDSVRRIAVAKPHLPALKNLSMEFIHHSQEDTARGGLSLAQDIAPFLNILAPQLQSFRLWCWGKFDLSAFLKSLKPFPHLNGVSVRGHFDNAFQNDGSGMTIFLRQMPALRNLELRLNPQRAGLEPETERPLAQYLISCTSDAQLFRNLQSLQIYPTNRPEGIDIILNSIERSLYSLTSLTVRDRYLNLEEVARVVPALKECKQLLYLRMNLRTLDIDIFDMLSKYLPHLRQLSLALTDNFGASENMRAFLDAVQERQYMTWELTDLGLWQGASEIEQASMDLIARRIPSVKSFWGTEAKHLLPITIITDPFPSFF</sequence>
<evidence type="ECO:0000313" key="2">
    <source>
        <dbReference type="Proteomes" id="UP000054549"/>
    </source>
</evidence>
<organism evidence="1 2">
    <name type="scientific">Amanita muscaria (strain Koide BX008)</name>
    <dbReference type="NCBI Taxonomy" id="946122"/>
    <lineage>
        <taxon>Eukaryota</taxon>
        <taxon>Fungi</taxon>
        <taxon>Dikarya</taxon>
        <taxon>Basidiomycota</taxon>
        <taxon>Agaricomycotina</taxon>
        <taxon>Agaricomycetes</taxon>
        <taxon>Agaricomycetidae</taxon>
        <taxon>Agaricales</taxon>
        <taxon>Pluteineae</taxon>
        <taxon>Amanitaceae</taxon>
        <taxon>Amanita</taxon>
    </lineage>
</organism>
<dbReference type="AlphaFoldDB" id="A0A0C2WLQ3"/>
<keyword evidence="2" id="KW-1185">Reference proteome</keyword>
<dbReference type="SUPFAM" id="SSF52047">
    <property type="entry name" value="RNI-like"/>
    <property type="match status" value="1"/>
</dbReference>
<dbReference type="HOGENOM" id="CLU_028894_1_0_1"/>
<dbReference type="InterPro" id="IPR032675">
    <property type="entry name" value="LRR_dom_sf"/>
</dbReference>
<dbReference type="OrthoDB" id="3071584at2759"/>
<dbReference type="InParanoid" id="A0A0C2WLQ3"/>